<feature type="binding site" evidence="11">
    <location>
        <position position="87"/>
    </location>
    <ligand>
        <name>thiamine diphosphate</name>
        <dbReference type="ChEBI" id="CHEBI:58937"/>
    </ligand>
</feature>
<comment type="catalytic activity">
    <reaction evidence="11">
        <text>D-glyceraldehyde 3-phosphate + pyruvate + H(+) = 1-deoxy-D-xylulose 5-phosphate + CO2</text>
        <dbReference type="Rhea" id="RHEA:12605"/>
        <dbReference type="ChEBI" id="CHEBI:15361"/>
        <dbReference type="ChEBI" id="CHEBI:15378"/>
        <dbReference type="ChEBI" id="CHEBI:16526"/>
        <dbReference type="ChEBI" id="CHEBI:57792"/>
        <dbReference type="ChEBI" id="CHEBI:59776"/>
        <dbReference type="EC" id="2.2.1.7"/>
    </reaction>
</comment>
<feature type="domain" description="Transketolase-like pyrimidine-binding" evidence="12">
    <location>
        <begin position="324"/>
        <end position="488"/>
    </location>
</feature>
<dbReference type="GO" id="GO:0008661">
    <property type="term" value="F:1-deoxy-D-xylulose-5-phosphate synthase activity"/>
    <property type="evidence" value="ECO:0007669"/>
    <property type="project" value="UniProtKB-UniRule"/>
</dbReference>
<dbReference type="RefSeq" id="WP_145144305.1">
    <property type="nucleotide sequence ID" value="NZ_VLKY01000012.1"/>
</dbReference>
<accession>A0A562Q6S0</accession>
<protein>
    <recommendedName>
        <fullName evidence="11">1-deoxy-D-xylulose-5-phosphate synthase</fullName>
        <ecNumber evidence="11">2.2.1.7</ecNumber>
    </recommendedName>
    <alternativeName>
        <fullName evidence="11">1-deoxyxylulose-5-phosphate synthase</fullName>
        <shortName evidence="11">DXP synthase</shortName>
        <shortName evidence="11">DXPS</shortName>
    </alternativeName>
</protein>
<dbReference type="FunFam" id="3.40.50.970:FF:000005">
    <property type="entry name" value="1-deoxy-D-xylulose-5-phosphate synthase"/>
    <property type="match status" value="1"/>
</dbReference>
<dbReference type="Pfam" id="PF02779">
    <property type="entry name" value="Transket_pyr"/>
    <property type="match status" value="1"/>
</dbReference>
<dbReference type="GO" id="GO:0000287">
    <property type="term" value="F:magnesium ion binding"/>
    <property type="evidence" value="ECO:0007669"/>
    <property type="project" value="UniProtKB-UniRule"/>
</dbReference>
<dbReference type="SUPFAM" id="SSF52922">
    <property type="entry name" value="TK C-terminal domain-like"/>
    <property type="match status" value="1"/>
</dbReference>
<dbReference type="InterPro" id="IPR005477">
    <property type="entry name" value="Dxylulose-5-P_synthase"/>
</dbReference>
<dbReference type="SUPFAM" id="SSF52518">
    <property type="entry name" value="Thiamin diphosphate-binding fold (THDP-binding)"/>
    <property type="match status" value="2"/>
</dbReference>
<evidence type="ECO:0000256" key="5">
    <source>
        <dbReference type="ARBA" id="ARBA00022723"/>
    </source>
</evidence>
<feature type="binding site" evidence="11">
    <location>
        <begin position="128"/>
        <end position="130"/>
    </location>
    <ligand>
        <name>thiamine diphosphate</name>
        <dbReference type="ChEBI" id="CHEBI:58937"/>
    </ligand>
</feature>
<dbReference type="FunFam" id="3.40.50.920:FF:000002">
    <property type="entry name" value="1-deoxy-D-xylulose-5-phosphate synthase"/>
    <property type="match status" value="1"/>
</dbReference>
<feature type="binding site" evidence="11">
    <location>
        <position position="188"/>
    </location>
    <ligand>
        <name>thiamine diphosphate</name>
        <dbReference type="ChEBI" id="CHEBI:58937"/>
    </ligand>
</feature>
<evidence type="ECO:0000256" key="3">
    <source>
        <dbReference type="ARBA" id="ARBA00011738"/>
    </source>
</evidence>
<dbReference type="GO" id="GO:0030976">
    <property type="term" value="F:thiamine pyrophosphate binding"/>
    <property type="evidence" value="ECO:0007669"/>
    <property type="project" value="UniProtKB-UniRule"/>
</dbReference>
<dbReference type="InterPro" id="IPR020826">
    <property type="entry name" value="Transketolase_BS"/>
</dbReference>
<dbReference type="InterPro" id="IPR029061">
    <property type="entry name" value="THDP-binding"/>
</dbReference>
<feature type="binding site" evidence="11">
    <location>
        <position position="375"/>
    </location>
    <ligand>
        <name>thiamine diphosphate</name>
        <dbReference type="ChEBI" id="CHEBI:58937"/>
    </ligand>
</feature>
<comment type="caution">
    <text evidence="13">The sequence shown here is derived from an EMBL/GenBank/DDBJ whole genome shotgun (WGS) entry which is preliminary data.</text>
</comment>
<dbReference type="NCBIfam" id="NF003933">
    <property type="entry name" value="PRK05444.2-2"/>
    <property type="match status" value="1"/>
</dbReference>
<comment type="cofactor">
    <cofactor evidence="11">
        <name>thiamine diphosphate</name>
        <dbReference type="ChEBI" id="CHEBI:58937"/>
    </cofactor>
    <text evidence="11">Binds 1 thiamine pyrophosphate per subunit.</text>
</comment>
<dbReference type="SMART" id="SM00861">
    <property type="entry name" value="Transket_pyr"/>
    <property type="match status" value="1"/>
</dbReference>
<keyword evidence="6 11" id="KW-0460">Magnesium</keyword>
<comment type="cofactor">
    <cofactor evidence="11">
        <name>Mg(2+)</name>
        <dbReference type="ChEBI" id="CHEBI:18420"/>
    </cofactor>
    <text evidence="11">Binds 1 Mg(2+) ion per subunit.</text>
</comment>
<dbReference type="HAMAP" id="MF_00315">
    <property type="entry name" value="DXP_synth"/>
    <property type="match status" value="1"/>
</dbReference>
<evidence type="ECO:0000259" key="12">
    <source>
        <dbReference type="SMART" id="SM00861"/>
    </source>
</evidence>
<dbReference type="NCBIfam" id="TIGR00204">
    <property type="entry name" value="dxs"/>
    <property type="match status" value="1"/>
</dbReference>
<dbReference type="AlphaFoldDB" id="A0A562Q6S0"/>
<dbReference type="EMBL" id="VLKY01000012">
    <property type="protein sequence ID" value="TWI52423.1"/>
    <property type="molecule type" value="Genomic_DNA"/>
</dbReference>
<dbReference type="GO" id="GO:0019288">
    <property type="term" value="P:isopentenyl diphosphate biosynthetic process, methylerythritol 4-phosphate pathway"/>
    <property type="evidence" value="ECO:0007669"/>
    <property type="project" value="TreeGrafter"/>
</dbReference>
<name>A0A562Q6S0_9PSED</name>
<dbReference type="UniPathway" id="UPA00064">
    <property type="reaction ID" value="UER00091"/>
</dbReference>
<proteinExistence type="inferred from homology"/>
<dbReference type="Pfam" id="PF13292">
    <property type="entry name" value="DXP_synthase_N"/>
    <property type="match status" value="1"/>
</dbReference>
<dbReference type="CDD" id="cd07033">
    <property type="entry name" value="TPP_PYR_DXS_TK_like"/>
    <property type="match status" value="1"/>
</dbReference>
<dbReference type="GO" id="GO:0016114">
    <property type="term" value="P:terpenoid biosynthetic process"/>
    <property type="evidence" value="ECO:0007669"/>
    <property type="project" value="UniProtKB-UniRule"/>
</dbReference>
<dbReference type="EC" id="2.2.1.7" evidence="11"/>
<dbReference type="Pfam" id="PF02780">
    <property type="entry name" value="Transketolase_C"/>
    <property type="match status" value="1"/>
</dbReference>
<dbReference type="GO" id="GO:0009228">
    <property type="term" value="P:thiamine biosynthetic process"/>
    <property type="evidence" value="ECO:0007669"/>
    <property type="project" value="UniProtKB-UniRule"/>
</dbReference>
<dbReference type="PANTHER" id="PTHR43322:SF5">
    <property type="entry name" value="1-DEOXY-D-XYLULOSE-5-PHOSPHATE SYNTHASE, CHLOROPLASTIC"/>
    <property type="match status" value="1"/>
</dbReference>
<dbReference type="InterPro" id="IPR005475">
    <property type="entry name" value="Transketolase-like_Pyr-bd"/>
</dbReference>
<keyword evidence="4 11" id="KW-0808">Transferase</keyword>
<comment type="subunit">
    <text evidence="3 11">Homodimer.</text>
</comment>
<feature type="binding site" evidence="11">
    <location>
        <position position="295"/>
    </location>
    <ligand>
        <name>thiamine diphosphate</name>
        <dbReference type="ChEBI" id="CHEBI:58937"/>
    </ligand>
</feature>
<reference evidence="13 14" key="1">
    <citation type="journal article" date="2015" name="Stand. Genomic Sci.">
        <title>Genomic Encyclopedia of Bacterial and Archaeal Type Strains, Phase III: the genomes of soil and plant-associated and newly described type strains.</title>
        <authorList>
            <person name="Whitman W.B."/>
            <person name="Woyke T."/>
            <person name="Klenk H.P."/>
            <person name="Zhou Y."/>
            <person name="Lilburn T.G."/>
            <person name="Beck B.J."/>
            <person name="De Vos P."/>
            <person name="Vandamme P."/>
            <person name="Eisen J.A."/>
            <person name="Garrity G."/>
            <person name="Hugenholtz P."/>
            <person name="Kyrpides N.C."/>
        </authorList>
    </citation>
    <scope>NUCLEOTIDE SEQUENCE [LARGE SCALE GENOMIC DNA]</scope>
    <source>
        <strain evidence="13 14">CGMCC 1.6858</strain>
    </source>
</reference>
<dbReference type="OrthoDB" id="9803371at2"/>
<organism evidence="13 14">
    <name type="scientific">Pseudomonas duriflava</name>
    <dbReference type="NCBI Taxonomy" id="459528"/>
    <lineage>
        <taxon>Bacteria</taxon>
        <taxon>Pseudomonadati</taxon>
        <taxon>Pseudomonadota</taxon>
        <taxon>Gammaproteobacteria</taxon>
        <taxon>Pseudomonadales</taxon>
        <taxon>Pseudomonadaceae</taxon>
        <taxon>Pseudomonas</taxon>
    </lineage>
</organism>
<evidence type="ECO:0000256" key="1">
    <source>
        <dbReference type="ARBA" id="ARBA00004980"/>
    </source>
</evidence>
<comment type="pathway">
    <text evidence="1 11">Metabolic intermediate biosynthesis; 1-deoxy-D-xylulose 5-phosphate biosynthesis; 1-deoxy-D-xylulose 5-phosphate from D-glyceraldehyde 3-phosphate and pyruvate: step 1/1.</text>
</comment>
<evidence type="ECO:0000256" key="9">
    <source>
        <dbReference type="ARBA" id="ARBA00023229"/>
    </source>
</evidence>
<evidence type="ECO:0000256" key="10">
    <source>
        <dbReference type="ARBA" id="ARBA00055605"/>
    </source>
</evidence>
<dbReference type="PANTHER" id="PTHR43322">
    <property type="entry name" value="1-D-DEOXYXYLULOSE 5-PHOSPHATE SYNTHASE-RELATED"/>
    <property type="match status" value="1"/>
</dbReference>
<dbReference type="GO" id="GO:0005829">
    <property type="term" value="C:cytosol"/>
    <property type="evidence" value="ECO:0007669"/>
    <property type="project" value="TreeGrafter"/>
</dbReference>
<keyword evidence="8 11" id="KW-0786">Thiamine pyrophosphate</keyword>
<evidence type="ECO:0000256" key="6">
    <source>
        <dbReference type="ARBA" id="ARBA00022842"/>
    </source>
</evidence>
<evidence type="ECO:0000256" key="11">
    <source>
        <dbReference type="HAMAP-Rule" id="MF_00315"/>
    </source>
</evidence>
<dbReference type="Gene3D" id="3.40.50.920">
    <property type="match status" value="1"/>
</dbReference>
<dbReference type="InterPro" id="IPR049557">
    <property type="entry name" value="Transketolase_CS"/>
</dbReference>
<keyword evidence="5 11" id="KW-0479">Metal-binding</keyword>
<dbReference type="PROSITE" id="PS00801">
    <property type="entry name" value="TRANSKETOLASE_1"/>
    <property type="match status" value="1"/>
</dbReference>
<dbReference type="PROSITE" id="PS00802">
    <property type="entry name" value="TRANSKETOLASE_2"/>
    <property type="match status" value="1"/>
</dbReference>
<dbReference type="CDD" id="cd02007">
    <property type="entry name" value="TPP_DXS"/>
    <property type="match status" value="1"/>
</dbReference>
<dbReference type="Proteomes" id="UP000316905">
    <property type="component" value="Unassembled WGS sequence"/>
</dbReference>
<evidence type="ECO:0000256" key="7">
    <source>
        <dbReference type="ARBA" id="ARBA00022977"/>
    </source>
</evidence>
<evidence type="ECO:0000313" key="14">
    <source>
        <dbReference type="Proteomes" id="UP000316905"/>
    </source>
</evidence>
<dbReference type="Gene3D" id="3.40.50.970">
    <property type="match status" value="2"/>
</dbReference>
<evidence type="ECO:0000256" key="8">
    <source>
        <dbReference type="ARBA" id="ARBA00023052"/>
    </source>
</evidence>
<sequence length="641" mass="69884">MPKTLHEIPRERPATPLLDRIENPAALRHLSEAELETLADELRHYLLFTVGQTGGHFGAGLGVIELTVALHYVFDTPKDRLVWDVGHQAYPHKILTGRRERMGTLRQKDGIAAFPRRSESEYDTFGVGHSSTSISAALGMAIAARLQGIKRKSVAIIGDGALTAGMAFEALNHAPDVEADMLVVLNDNDMSISRNVGGLSNYLARILSSRTYQTMREGGKKVLSKLPGAWEIARRTEEAAKGMLVPGVLFEELGWNYIGPVDGHDLPTLIATLRNLRDAKGPQFLHVITKKGKGFSAAEADPIGYHAITKLEPADAAPKKSSGPKYSNIFGDWLCDMAAQDIKLVGITPAMKEGSDLIRFSEQYPDRYFDVAIAEQHAVTLAAGMACEGAKPVVAIYSTFLQRAYDQLIHDVAVQNLDVLFAIDRAGLVGEDGPTHAGSFDLSYLRCIPGMVIMTPSDENEMRRMLTTGYRYEGPAAVRYPRGSGPNAVLEPGLEPLEIGRGVLRRQGQRVAFLAFGVQLAQAMQVAEGLDASVADMRFVKPLDETLVRQLAETHDLLVTVEENSIMGGAGSAVSEFLARENVIKPILHLGLPDYYVEHAKPNEMLAECGLDAASIERAVRTRMEQLDLLVEVPALVSNHP</sequence>
<comment type="similarity">
    <text evidence="2 11">Belongs to the transketolase family. DXPS subfamily.</text>
</comment>
<keyword evidence="9 11" id="KW-0414">Isoprene biosynthesis</keyword>
<evidence type="ECO:0000256" key="2">
    <source>
        <dbReference type="ARBA" id="ARBA00011081"/>
    </source>
</evidence>
<feature type="binding site" evidence="11">
    <location>
        <position position="159"/>
    </location>
    <ligand>
        <name>Mg(2+)</name>
        <dbReference type="ChEBI" id="CHEBI:18420"/>
    </ligand>
</feature>
<keyword evidence="14" id="KW-1185">Reference proteome</keyword>
<evidence type="ECO:0000256" key="4">
    <source>
        <dbReference type="ARBA" id="ARBA00022679"/>
    </source>
</evidence>
<dbReference type="InterPro" id="IPR033248">
    <property type="entry name" value="Transketolase_C"/>
</dbReference>
<dbReference type="InterPro" id="IPR009014">
    <property type="entry name" value="Transketo_C/PFOR_II"/>
</dbReference>
<evidence type="ECO:0000313" key="13">
    <source>
        <dbReference type="EMBL" id="TWI52423.1"/>
    </source>
</evidence>
<gene>
    <name evidence="11" type="primary">dxs</name>
    <name evidence="13" type="ORF">IQ22_03567</name>
</gene>
<keyword evidence="7 11" id="KW-0784">Thiamine biosynthesis</keyword>
<comment type="function">
    <text evidence="10 11">Catalyzes the acyloin condensation reaction between C atoms 2 and 3 of pyruvate and glyceraldehyde 3-phosphate to yield 1-deoxy-D-xylulose-5-phosphate (DXP).</text>
</comment>
<feature type="binding site" evidence="11">
    <location>
        <position position="188"/>
    </location>
    <ligand>
        <name>Mg(2+)</name>
        <dbReference type="ChEBI" id="CHEBI:18420"/>
    </ligand>
</feature>
<feature type="binding site" evidence="11">
    <location>
        <begin position="160"/>
        <end position="161"/>
    </location>
    <ligand>
        <name>thiamine diphosphate</name>
        <dbReference type="ChEBI" id="CHEBI:58937"/>
    </ligand>
</feature>